<dbReference type="Pfam" id="PF03572">
    <property type="entry name" value="Peptidase_S41"/>
    <property type="match status" value="1"/>
</dbReference>
<protein>
    <submittedName>
        <fullName evidence="9">S41 family peptidase</fullName>
    </submittedName>
</protein>
<keyword evidence="10" id="KW-1185">Reference proteome</keyword>
<keyword evidence="2 6" id="KW-0645">Protease</keyword>
<dbReference type="InterPro" id="IPR041489">
    <property type="entry name" value="PDZ_6"/>
</dbReference>
<dbReference type="InterPro" id="IPR036034">
    <property type="entry name" value="PDZ_sf"/>
</dbReference>
<evidence type="ECO:0000313" key="9">
    <source>
        <dbReference type="EMBL" id="MFC3886501.1"/>
    </source>
</evidence>
<feature type="chain" id="PRO_5047460280" evidence="7">
    <location>
        <begin position="28"/>
        <end position="457"/>
    </location>
</feature>
<evidence type="ECO:0000256" key="4">
    <source>
        <dbReference type="ARBA" id="ARBA00022801"/>
    </source>
</evidence>
<evidence type="ECO:0000256" key="7">
    <source>
        <dbReference type="SAM" id="SignalP"/>
    </source>
</evidence>
<dbReference type="PROSITE" id="PS50106">
    <property type="entry name" value="PDZ"/>
    <property type="match status" value="1"/>
</dbReference>
<dbReference type="CDD" id="cd06782">
    <property type="entry name" value="cpPDZ_CPP-like"/>
    <property type="match status" value="1"/>
</dbReference>
<feature type="domain" description="PDZ" evidence="8">
    <location>
        <begin position="79"/>
        <end position="143"/>
    </location>
</feature>
<keyword evidence="5 6" id="KW-0720">Serine protease</keyword>
<dbReference type="Gene3D" id="3.90.226.10">
    <property type="entry name" value="2-enoyl-CoA Hydratase, Chain A, domain 1"/>
    <property type="match status" value="1"/>
</dbReference>
<dbReference type="NCBIfam" id="TIGR00225">
    <property type="entry name" value="prc"/>
    <property type="match status" value="1"/>
</dbReference>
<dbReference type="InterPro" id="IPR001478">
    <property type="entry name" value="PDZ"/>
</dbReference>
<comment type="caution">
    <text evidence="9">The sequence shown here is derived from an EMBL/GenBank/DDBJ whole genome shotgun (WGS) entry which is preliminary data.</text>
</comment>
<dbReference type="SMART" id="SM00245">
    <property type="entry name" value="TSPc"/>
    <property type="match status" value="1"/>
</dbReference>
<keyword evidence="3 7" id="KW-0732">Signal</keyword>
<accession>A0ABV8BAP0</accession>
<name>A0ABV8BAP0_9BACI</name>
<dbReference type="InterPro" id="IPR005151">
    <property type="entry name" value="Tail-specific_protease"/>
</dbReference>
<dbReference type="Gene3D" id="3.30.750.44">
    <property type="match status" value="1"/>
</dbReference>
<dbReference type="RefSeq" id="WP_377918920.1">
    <property type="nucleotide sequence ID" value="NZ_JBHRZT010000073.1"/>
</dbReference>
<proteinExistence type="inferred from homology"/>
<dbReference type="EMBL" id="JBHRZT010000073">
    <property type="protein sequence ID" value="MFC3886501.1"/>
    <property type="molecule type" value="Genomic_DNA"/>
</dbReference>
<evidence type="ECO:0000256" key="3">
    <source>
        <dbReference type="ARBA" id="ARBA00022729"/>
    </source>
</evidence>
<dbReference type="PANTHER" id="PTHR32060">
    <property type="entry name" value="TAIL-SPECIFIC PROTEASE"/>
    <property type="match status" value="1"/>
</dbReference>
<dbReference type="Pfam" id="PF13205">
    <property type="entry name" value="Big_5"/>
    <property type="match status" value="1"/>
</dbReference>
<evidence type="ECO:0000259" key="8">
    <source>
        <dbReference type="PROSITE" id="PS50106"/>
    </source>
</evidence>
<dbReference type="Gene3D" id="2.30.42.10">
    <property type="match status" value="1"/>
</dbReference>
<dbReference type="InterPro" id="IPR032812">
    <property type="entry name" value="SbsA_Ig"/>
</dbReference>
<dbReference type="PANTHER" id="PTHR32060:SF22">
    <property type="entry name" value="CARBOXYL-TERMINAL-PROCESSING PEPTIDASE 3, CHLOROPLASTIC"/>
    <property type="match status" value="1"/>
</dbReference>
<sequence>MKLTQKLTINLAAAIMLLSGFASSAYGAEPIDEVRDYVENFYVDKVDDSVLHLPTIDEMLSKLDPYSTHFTAEEYQQFMNAINQSYVGIGIGLDQQEQQTVIPTVYPDSPADRAGLEEGDIIVFIDGKTTLGLTIEEIAQLLQGEANTKVSLAIQRGEETKSFEVTREEIIFPTVIAEPLAGNAGYIYIASFNEDTVPELQQALAEMPGVEHWIVDLRDNPGGYVDSALEMLGMFPTIRTALIVENRGKREYYRAIPQQRKFAGPVALLTNENSASSSEIVAGALKATNNATLYGQTTFGKGLMQSLFELQNGDVLKLTTYRFYTPKGEVIQQTGISPHVKTDTPLEDAHEAWLEAKYKTYKEWPNLQDVEPTKSFTVTFPTTVNGRSLIGNKIELIELGGQAVPISLKQTNLRQVTIQPTEPLKPHGEYMVVVHPGWKTFKGKEMKSGNMVEVAVQ</sequence>
<evidence type="ECO:0000256" key="6">
    <source>
        <dbReference type="RuleBase" id="RU004404"/>
    </source>
</evidence>
<dbReference type="SUPFAM" id="SSF52096">
    <property type="entry name" value="ClpP/crotonase"/>
    <property type="match status" value="1"/>
</dbReference>
<dbReference type="InterPro" id="IPR004447">
    <property type="entry name" value="Peptidase_S41A"/>
</dbReference>
<dbReference type="SUPFAM" id="SSF50156">
    <property type="entry name" value="PDZ domain-like"/>
    <property type="match status" value="1"/>
</dbReference>
<evidence type="ECO:0000313" key="10">
    <source>
        <dbReference type="Proteomes" id="UP001595752"/>
    </source>
</evidence>
<keyword evidence="4 6" id="KW-0378">Hydrolase</keyword>
<feature type="signal peptide" evidence="7">
    <location>
        <begin position="1"/>
        <end position="27"/>
    </location>
</feature>
<evidence type="ECO:0000256" key="5">
    <source>
        <dbReference type="ARBA" id="ARBA00022825"/>
    </source>
</evidence>
<dbReference type="CDD" id="cd07560">
    <property type="entry name" value="Peptidase_S41_CPP"/>
    <property type="match status" value="1"/>
</dbReference>
<reference evidence="10" key="1">
    <citation type="journal article" date="2019" name="Int. J. Syst. Evol. Microbiol.">
        <title>The Global Catalogue of Microorganisms (GCM) 10K type strain sequencing project: providing services to taxonomists for standard genome sequencing and annotation.</title>
        <authorList>
            <consortium name="The Broad Institute Genomics Platform"/>
            <consortium name="The Broad Institute Genome Sequencing Center for Infectious Disease"/>
            <person name="Wu L."/>
            <person name="Ma J."/>
        </authorList>
    </citation>
    <scope>NUCLEOTIDE SEQUENCE [LARGE SCALE GENOMIC DNA]</scope>
    <source>
        <strain evidence="10">CCUG 61889</strain>
    </source>
</reference>
<evidence type="ECO:0000256" key="1">
    <source>
        <dbReference type="ARBA" id="ARBA00009179"/>
    </source>
</evidence>
<comment type="similarity">
    <text evidence="1 6">Belongs to the peptidase S41A family.</text>
</comment>
<organism evidence="9 10">
    <name type="scientific">Bacillus songklensis</name>
    <dbReference type="NCBI Taxonomy" id="1069116"/>
    <lineage>
        <taxon>Bacteria</taxon>
        <taxon>Bacillati</taxon>
        <taxon>Bacillota</taxon>
        <taxon>Bacilli</taxon>
        <taxon>Bacillales</taxon>
        <taxon>Bacillaceae</taxon>
        <taxon>Bacillus</taxon>
    </lineage>
</organism>
<dbReference type="Proteomes" id="UP001595752">
    <property type="component" value="Unassembled WGS sequence"/>
</dbReference>
<dbReference type="SMART" id="SM00228">
    <property type="entry name" value="PDZ"/>
    <property type="match status" value="1"/>
</dbReference>
<dbReference type="InterPro" id="IPR029045">
    <property type="entry name" value="ClpP/crotonase-like_dom_sf"/>
</dbReference>
<evidence type="ECO:0000256" key="2">
    <source>
        <dbReference type="ARBA" id="ARBA00022670"/>
    </source>
</evidence>
<gene>
    <name evidence="9" type="ORF">ACFOU2_24615</name>
</gene>
<dbReference type="Pfam" id="PF17820">
    <property type="entry name" value="PDZ_6"/>
    <property type="match status" value="1"/>
</dbReference>